<accession>A0A4C1Z7A7</accession>
<comment type="caution">
    <text evidence="1">The sequence shown here is derived from an EMBL/GenBank/DDBJ whole genome shotgun (WGS) entry which is preliminary data.</text>
</comment>
<name>A0A4C1Z7A7_EUMVA</name>
<gene>
    <name evidence="1" type="ORF">EVAR_32327_1</name>
</gene>
<dbReference type="AlphaFoldDB" id="A0A4C1Z7A7"/>
<keyword evidence="2" id="KW-1185">Reference proteome</keyword>
<evidence type="ECO:0000313" key="1">
    <source>
        <dbReference type="EMBL" id="GBP84701.1"/>
    </source>
</evidence>
<dbReference type="Proteomes" id="UP000299102">
    <property type="component" value="Unassembled WGS sequence"/>
</dbReference>
<organism evidence="1 2">
    <name type="scientific">Eumeta variegata</name>
    <name type="common">Bagworm moth</name>
    <name type="synonym">Eumeta japonica</name>
    <dbReference type="NCBI Taxonomy" id="151549"/>
    <lineage>
        <taxon>Eukaryota</taxon>
        <taxon>Metazoa</taxon>
        <taxon>Ecdysozoa</taxon>
        <taxon>Arthropoda</taxon>
        <taxon>Hexapoda</taxon>
        <taxon>Insecta</taxon>
        <taxon>Pterygota</taxon>
        <taxon>Neoptera</taxon>
        <taxon>Endopterygota</taxon>
        <taxon>Lepidoptera</taxon>
        <taxon>Glossata</taxon>
        <taxon>Ditrysia</taxon>
        <taxon>Tineoidea</taxon>
        <taxon>Psychidae</taxon>
        <taxon>Oiketicinae</taxon>
        <taxon>Eumeta</taxon>
    </lineage>
</organism>
<sequence>MYTFFFFDEKYLYARWSGVNPRRLKIQETLSFGLRRLRLALCAESKDSVRETNSGATATERADEILGTGAALSRVGDPRLRRDPKHDPEARALLRNTVNNRTVTREIIANALDNISYGALPPRAARRPPPSANVGASCARFDNISLLHLPQKDSALKEDYGLAKEGRHILCYGSAHAHHSSRVRMRACYRIHIITDQIHNPLLIIRAICFFTFDTSLEYVTPKVA</sequence>
<dbReference type="EMBL" id="BGZK01001694">
    <property type="protein sequence ID" value="GBP84701.1"/>
    <property type="molecule type" value="Genomic_DNA"/>
</dbReference>
<evidence type="ECO:0000313" key="2">
    <source>
        <dbReference type="Proteomes" id="UP000299102"/>
    </source>
</evidence>
<proteinExistence type="predicted"/>
<protein>
    <submittedName>
        <fullName evidence="1">Uncharacterized protein</fullName>
    </submittedName>
</protein>
<reference evidence="1 2" key="1">
    <citation type="journal article" date="2019" name="Commun. Biol.">
        <title>The bagworm genome reveals a unique fibroin gene that provides high tensile strength.</title>
        <authorList>
            <person name="Kono N."/>
            <person name="Nakamura H."/>
            <person name="Ohtoshi R."/>
            <person name="Tomita M."/>
            <person name="Numata K."/>
            <person name="Arakawa K."/>
        </authorList>
    </citation>
    <scope>NUCLEOTIDE SEQUENCE [LARGE SCALE GENOMIC DNA]</scope>
</reference>